<evidence type="ECO:0000313" key="1">
    <source>
        <dbReference type="EMBL" id="MBO0937848.1"/>
    </source>
</evidence>
<keyword evidence="2" id="KW-1185">Reference proteome</keyword>
<name>A0A939GK00_9BACT</name>
<evidence type="ECO:0008006" key="3">
    <source>
        <dbReference type="Google" id="ProtNLM"/>
    </source>
</evidence>
<comment type="caution">
    <text evidence="1">The sequence shown here is derived from an EMBL/GenBank/DDBJ whole genome shotgun (WGS) entry which is preliminary data.</text>
</comment>
<dbReference type="Gene3D" id="3.30.1150.10">
    <property type="match status" value="1"/>
</dbReference>
<dbReference type="SUPFAM" id="SSF74653">
    <property type="entry name" value="TolA/TonB C-terminal domain"/>
    <property type="match status" value="1"/>
</dbReference>
<proteinExistence type="predicted"/>
<dbReference type="RefSeq" id="WP_207365391.1">
    <property type="nucleotide sequence ID" value="NZ_JAFMYV010000007.1"/>
</dbReference>
<dbReference type="EMBL" id="JAFMYV010000007">
    <property type="protein sequence ID" value="MBO0937848.1"/>
    <property type="molecule type" value="Genomic_DNA"/>
</dbReference>
<protein>
    <recommendedName>
        <fullName evidence="3">TonB protein C-terminal</fullName>
    </recommendedName>
</protein>
<dbReference type="AlphaFoldDB" id="A0A939GK00"/>
<evidence type="ECO:0000313" key="2">
    <source>
        <dbReference type="Proteomes" id="UP000664034"/>
    </source>
</evidence>
<gene>
    <name evidence="1" type="ORF">J2I47_14915</name>
</gene>
<accession>A0A939GK00</accession>
<organism evidence="1 2">
    <name type="scientific">Fibrella rubiginis</name>
    <dbReference type="NCBI Taxonomy" id="2817060"/>
    <lineage>
        <taxon>Bacteria</taxon>
        <taxon>Pseudomonadati</taxon>
        <taxon>Bacteroidota</taxon>
        <taxon>Cytophagia</taxon>
        <taxon>Cytophagales</taxon>
        <taxon>Spirosomataceae</taxon>
        <taxon>Fibrella</taxon>
    </lineage>
</organism>
<sequence length="152" mass="17179">MKSSFLSLHWVGILAIVVCFSCIETAATAQKMPRQTYPGRYYTSVEKLAEFPGGRDAMLRFMAEHIEYPSSLDRMKYKTGPMKVRFIVSPDGKLYDITVDSVPVQTAEAQKGMDDYIISIIHAIEIMPRWKPAFLDGKPVAQLYTVPIQVVE</sequence>
<dbReference type="Proteomes" id="UP000664034">
    <property type="component" value="Unassembled WGS sequence"/>
</dbReference>
<reference evidence="1" key="1">
    <citation type="submission" date="2021-03" db="EMBL/GenBank/DDBJ databases">
        <title>Fibrella sp. HMF5335 genome sequencing and assembly.</title>
        <authorList>
            <person name="Kang H."/>
            <person name="Kim H."/>
            <person name="Bae S."/>
            <person name="Joh K."/>
        </authorList>
    </citation>
    <scope>NUCLEOTIDE SEQUENCE</scope>
    <source>
        <strain evidence="1">HMF5335</strain>
    </source>
</reference>